<feature type="compositionally biased region" description="Acidic residues" evidence="1">
    <location>
        <begin position="606"/>
        <end position="615"/>
    </location>
</feature>
<feature type="compositionally biased region" description="Basic and acidic residues" evidence="1">
    <location>
        <begin position="483"/>
        <end position="492"/>
    </location>
</feature>
<feature type="region of interest" description="Disordered" evidence="1">
    <location>
        <begin position="594"/>
        <end position="615"/>
    </location>
</feature>
<feature type="region of interest" description="Disordered" evidence="1">
    <location>
        <begin position="88"/>
        <end position="165"/>
    </location>
</feature>
<evidence type="ECO:0000256" key="1">
    <source>
        <dbReference type="SAM" id="MobiDB-lite"/>
    </source>
</evidence>
<dbReference type="OMA" id="NIIEKNW"/>
<feature type="compositionally biased region" description="Polar residues" evidence="1">
    <location>
        <begin position="145"/>
        <end position="159"/>
    </location>
</feature>
<evidence type="ECO:0000313" key="3">
    <source>
        <dbReference type="WBParaSite" id="MhA1_Contig508.frz3.gene6"/>
    </source>
</evidence>
<feature type="region of interest" description="Disordered" evidence="1">
    <location>
        <begin position="241"/>
        <end position="299"/>
    </location>
</feature>
<organism evidence="2 3">
    <name type="scientific">Meloidogyne hapla</name>
    <name type="common">Root-knot nematode worm</name>
    <dbReference type="NCBI Taxonomy" id="6305"/>
    <lineage>
        <taxon>Eukaryota</taxon>
        <taxon>Metazoa</taxon>
        <taxon>Ecdysozoa</taxon>
        <taxon>Nematoda</taxon>
        <taxon>Chromadorea</taxon>
        <taxon>Rhabditida</taxon>
        <taxon>Tylenchina</taxon>
        <taxon>Tylenchomorpha</taxon>
        <taxon>Tylenchoidea</taxon>
        <taxon>Meloidogynidae</taxon>
        <taxon>Meloidogyninae</taxon>
        <taxon>Meloidogyne</taxon>
    </lineage>
</organism>
<proteinExistence type="predicted"/>
<dbReference type="WBParaSite" id="MhA1_Contig508.frz3.gene6">
    <property type="protein sequence ID" value="MhA1_Contig508.frz3.gene6"/>
    <property type="gene ID" value="MhA1_Contig508.frz3.gene6"/>
</dbReference>
<accession>A0A1I8BRF1</accession>
<feature type="compositionally biased region" description="Gly residues" evidence="1">
    <location>
        <begin position="532"/>
        <end position="546"/>
    </location>
</feature>
<reference evidence="3" key="1">
    <citation type="submission" date="2016-11" db="UniProtKB">
        <authorList>
            <consortium name="WormBaseParasite"/>
        </authorList>
    </citation>
    <scope>IDENTIFICATION</scope>
</reference>
<protein>
    <submittedName>
        <fullName evidence="3">Btz domain-containing protein</fullName>
    </submittedName>
</protein>
<feature type="compositionally biased region" description="Polar residues" evidence="1">
    <location>
        <begin position="256"/>
        <end position="265"/>
    </location>
</feature>
<name>A0A1I8BRF1_MELHA</name>
<feature type="region of interest" description="Disordered" evidence="1">
    <location>
        <begin position="408"/>
        <end position="552"/>
    </location>
</feature>
<dbReference type="Proteomes" id="UP000095281">
    <property type="component" value="Unplaced"/>
</dbReference>
<feature type="compositionally biased region" description="Basic and acidic residues" evidence="1">
    <location>
        <begin position="420"/>
        <end position="429"/>
    </location>
</feature>
<evidence type="ECO:0000313" key="2">
    <source>
        <dbReference type="Proteomes" id="UP000095281"/>
    </source>
</evidence>
<sequence>MPTTISVSPAVPDKLVVNGVDLVNEDELSPSQHRELQRYIDANSHLLGFLDKEKEQEEELKKKYYVQGEPWDIHRSVGSLEINNQKTHNSLKQNPSNGTSLGVGRGGAKGVGDSLGASAHATGRKLQQNGSNPHYPFDDDLDYRPTSTTQSLSIGTPMSLSDYYGGPGGKRKGVSWSDVVDPDHAIAGDVTPTTTTDTTLPAAMTARSYSPNYFQQRAGDGNYSPTMYSNGRDGYSASGAEAGHGHPKFARDHSPQRSGYWTGSGSPWPVGTWERGNWDKSKDRQSRWQDFPKTDLPTYSALPRSMDDFNRFQSHEHREEQLRKSQERDESVKFYGYGDHRVSGLELRPKRWQGGEAVNDPNIMKKSLKPRRLFYSPIGDGVVEADGIEMKYPPRDLTPRRYVYHQRFTEQDPGAPGIRVSEKTWHEGGDDGEPQGATFRSWPEGPDAGDGDRGRGGPPRDDGDDARGKGGPPVKWPADDLDDGRGRKRPNDYDEDDGKGPGDGLGPLGRFPLLGDDDGGRPKRGDELDALGGKGGTPYGPVGDNGGRTPREGWQIEFISNPRECINIYGTDTITNIFDLEDHTPKTLTTIKETYSPAPPDLPLNVEDEENGKKF</sequence>
<feature type="compositionally biased region" description="Basic and acidic residues" evidence="1">
    <location>
        <begin position="450"/>
        <end position="468"/>
    </location>
</feature>
<feature type="compositionally biased region" description="Polar residues" evidence="1">
    <location>
        <begin position="88"/>
        <end position="100"/>
    </location>
</feature>
<feature type="compositionally biased region" description="Gly residues" evidence="1">
    <location>
        <begin position="101"/>
        <end position="110"/>
    </location>
</feature>
<feature type="compositionally biased region" description="Basic and acidic residues" evidence="1">
    <location>
        <begin position="518"/>
        <end position="527"/>
    </location>
</feature>
<keyword evidence="2" id="KW-1185">Reference proteome</keyword>
<feature type="compositionally biased region" description="Basic and acidic residues" evidence="1">
    <location>
        <begin position="276"/>
        <end position="293"/>
    </location>
</feature>
<dbReference type="AlphaFoldDB" id="A0A1I8BRF1"/>